<feature type="coiled-coil region" evidence="2">
    <location>
        <begin position="924"/>
        <end position="968"/>
    </location>
</feature>
<dbReference type="AlphaFoldDB" id="A0AAD7DWV4"/>
<keyword evidence="1" id="KW-0945">Host-virus interaction</keyword>
<keyword evidence="2" id="KW-0175">Coiled coil</keyword>
<reference evidence="4" key="1">
    <citation type="submission" date="2023-03" db="EMBL/GenBank/DDBJ databases">
        <title>Massive genome expansion in bonnet fungi (Mycena s.s.) driven by repeated elements and novel gene families across ecological guilds.</title>
        <authorList>
            <consortium name="Lawrence Berkeley National Laboratory"/>
            <person name="Harder C.B."/>
            <person name="Miyauchi S."/>
            <person name="Viragh M."/>
            <person name="Kuo A."/>
            <person name="Thoen E."/>
            <person name="Andreopoulos B."/>
            <person name="Lu D."/>
            <person name="Skrede I."/>
            <person name="Drula E."/>
            <person name="Henrissat B."/>
            <person name="Morin E."/>
            <person name="Kohler A."/>
            <person name="Barry K."/>
            <person name="LaButti K."/>
            <person name="Morin E."/>
            <person name="Salamov A."/>
            <person name="Lipzen A."/>
            <person name="Mereny Z."/>
            <person name="Hegedus B."/>
            <person name="Baldrian P."/>
            <person name="Stursova M."/>
            <person name="Weitz H."/>
            <person name="Taylor A."/>
            <person name="Grigoriev I.V."/>
            <person name="Nagy L.G."/>
            <person name="Martin F."/>
            <person name="Kauserud H."/>
        </authorList>
    </citation>
    <scope>NUCLEOTIDE SEQUENCE</scope>
    <source>
        <strain evidence="4">CBHHK182m</strain>
    </source>
</reference>
<comment type="caution">
    <text evidence="4">The sequence shown here is derived from an EMBL/GenBank/DDBJ whole genome shotgun (WGS) entry which is preliminary data.</text>
</comment>
<gene>
    <name evidence="4" type="ORF">B0H16DRAFT_1748414</name>
</gene>
<protein>
    <submittedName>
        <fullName evidence="4">Uncharacterized protein</fullName>
    </submittedName>
</protein>
<dbReference type="PANTHER" id="PTHR13037">
    <property type="entry name" value="FORMIN"/>
    <property type="match status" value="1"/>
</dbReference>
<feature type="region of interest" description="Disordered" evidence="3">
    <location>
        <begin position="1"/>
        <end position="58"/>
    </location>
</feature>
<keyword evidence="5" id="KW-1185">Reference proteome</keyword>
<organism evidence="4 5">
    <name type="scientific">Mycena metata</name>
    <dbReference type="NCBI Taxonomy" id="1033252"/>
    <lineage>
        <taxon>Eukaryota</taxon>
        <taxon>Fungi</taxon>
        <taxon>Dikarya</taxon>
        <taxon>Basidiomycota</taxon>
        <taxon>Agaricomycotina</taxon>
        <taxon>Agaricomycetes</taxon>
        <taxon>Agaricomycetidae</taxon>
        <taxon>Agaricales</taxon>
        <taxon>Marasmiineae</taxon>
        <taxon>Mycenaceae</taxon>
        <taxon>Mycena</taxon>
    </lineage>
</organism>
<feature type="compositionally biased region" description="Acidic residues" evidence="3">
    <location>
        <begin position="987"/>
        <end position="1003"/>
    </location>
</feature>
<dbReference type="PANTHER" id="PTHR13037:SF24">
    <property type="entry name" value="POLYCOMB PROTEIN PCL-RELATED"/>
    <property type="match status" value="1"/>
</dbReference>
<name>A0AAD7DWV4_9AGAR</name>
<feature type="region of interest" description="Disordered" evidence="3">
    <location>
        <begin position="674"/>
        <end position="786"/>
    </location>
</feature>
<feature type="compositionally biased region" description="Low complexity" evidence="3">
    <location>
        <begin position="22"/>
        <end position="32"/>
    </location>
</feature>
<feature type="region of interest" description="Disordered" evidence="3">
    <location>
        <begin position="418"/>
        <end position="440"/>
    </location>
</feature>
<evidence type="ECO:0000313" key="4">
    <source>
        <dbReference type="EMBL" id="KAJ7701719.1"/>
    </source>
</evidence>
<feature type="region of interest" description="Disordered" evidence="3">
    <location>
        <begin position="457"/>
        <end position="496"/>
    </location>
</feature>
<proteinExistence type="predicted"/>
<sequence>MDSSKPRPSAGAPKDDRPSSPPKGSSGLSASPMDVDDSVAQPATSSSNSASSAEPARNSRCYSTARLRSFTGYAVTPPIDVGLDFRLPSFKSYHSRVVKIGIKQYLIWSPNSRQDPYYPGPYILTGQVATATELNQRRFDGQGGPSDYTKVPQVYQKRRPWLGFILRESLHPQDVEYTPVYSVWRDPAPNEAEGDLCPTFIDQLVSRNDELDAEIELQVPRLEGNPGEFVFNRPCFPSAAVVQKLREVRQYEKAVNLVTEVQRGMREKGTWLTMMTSLIFFPNRHKNMDDIIPADDRFLGVWINDAERDDLPEDEPVYEDALPDFFQHTEIQEFVLTPASYEYDRIGLDPRYRYTTTEFHRVPHAPVPSNPGPWSDLRRQLYIALGKLLPRDRPAVRLAQPPFTSPVGLLFAQQSRDFEERRRRVAEPPASTSRPSPTMEPVKLGEAVVLDPARTPWLQTPPIAEPGRGKWTTFREETDPDDKSYLQQLGKSNPDRNLQEGDVLFYDRRLNRRLIFAGSPPLEGEGWLTTGQEYGRPAPQWPYLGTGGQKLGKLTWMYSRERPNPADVGRRPVAPNVQQLPTIAGGQFEEADGAWAREDEPEHDSDAVSLGDYSGVEVEASPAVEEEVEITTGNAVSSPSVPAQVDDSRVHEMPVRPAPMRKAGWNHYSPYQPLTGPNSIPGRPVLAAQPLLPPPAPRPSTPPRGRAVEYRNALASSSQRPMDSWQPRFGPASSRFPNVRVSPTRPLYSAPPEHQWRRDQPRSPPPRKATPSPPPRRRSSRNDKQGASLVAVAVPLAIDGASFAELASLPRFQTETVTSLGIPISIPNSTEWITDEEESLQTSSIPFEYLATTQTPPPVYFFLLARLPTRAVQANTAGPNILPFTLSLPQTFASELGIEPEGNFTESIFQRIDVPLESRIGEVRRKKKRVHKRAERRANRLLKETFEAERLRLDKDDWKMQEQEVEDRIMQEVLMHDAAAQPAPETPAEDPYEEPPYPEDWYN</sequence>
<dbReference type="EMBL" id="JARKIB010000524">
    <property type="protein sequence ID" value="KAJ7701719.1"/>
    <property type="molecule type" value="Genomic_DNA"/>
</dbReference>
<dbReference type="Proteomes" id="UP001215598">
    <property type="component" value="Unassembled WGS sequence"/>
</dbReference>
<feature type="compositionally biased region" description="Pro residues" evidence="3">
    <location>
        <begin position="762"/>
        <end position="774"/>
    </location>
</feature>
<evidence type="ECO:0000256" key="3">
    <source>
        <dbReference type="SAM" id="MobiDB-lite"/>
    </source>
</evidence>
<feature type="compositionally biased region" description="Pro residues" evidence="3">
    <location>
        <begin position="691"/>
        <end position="702"/>
    </location>
</feature>
<feature type="region of interest" description="Disordered" evidence="3">
    <location>
        <begin position="976"/>
        <end position="1003"/>
    </location>
</feature>
<evidence type="ECO:0000256" key="2">
    <source>
        <dbReference type="SAM" id="Coils"/>
    </source>
</evidence>
<evidence type="ECO:0000313" key="5">
    <source>
        <dbReference type="Proteomes" id="UP001215598"/>
    </source>
</evidence>
<evidence type="ECO:0000256" key="1">
    <source>
        <dbReference type="ARBA" id="ARBA00022581"/>
    </source>
</evidence>
<feature type="compositionally biased region" description="Basic and acidic residues" evidence="3">
    <location>
        <begin position="473"/>
        <end position="484"/>
    </location>
</feature>
<feature type="compositionally biased region" description="Low complexity" evidence="3">
    <location>
        <begin position="40"/>
        <end position="58"/>
    </location>
</feature>
<accession>A0AAD7DWV4</accession>